<sequence>MKRIKQEQHIEIEEKSQQLKFRMQTEIQIDKHHALCQASDQLEELDYTKLYFAYSGIRKSQIEPRVLFKVLVCAYIYAKETRTEVREGRCGFRL</sequence>
<protein>
    <submittedName>
        <fullName evidence="1">Uncharacterized protein</fullName>
    </submittedName>
</protein>
<dbReference type="AlphaFoldDB" id="A0A291TCC2"/>
<reference evidence="2 4" key="2">
    <citation type="submission" date="2018-08" db="EMBL/GenBank/DDBJ databases">
        <title>A genome reference for cultivated species of the human gut microbiota.</title>
        <authorList>
            <person name="Zou Y."/>
            <person name="Xue W."/>
            <person name="Luo G."/>
        </authorList>
    </citation>
    <scope>NUCLEOTIDE SEQUENCE [LARGE SCALE GENOMIC DNA]</scope>
    <source>
        <strain evidence="2 4">AF29-11BH</strain>
    </source>
</reference>
<evidence type="ECO:0000313" key="2">
    <source>
        <dbReference type="EMBL" id="RGB92667.1"/>
    </source>
</evidence>
<dbReference type="Proteomes" id="UP000223709">
    <property type="component" value="Chromosome"/>
</dbReference>
<dbReference type="EMBL" id="CP023819">
    <property type="protein sequence ID" value="ATL90765.1"/>
    <property type="molecule type" value="Genomic_DNA"/>
</dbReference>
<evidence type="ECO:0000313" key="4">
    <source>
        <dbReference type="Proteomes" id="UP000260783"/>
    </source>
</evidence>
<gene>
    <name evidence="1" type="ORF">CRH10_10875</name>
    <name evidence="2" type="ORF">DWZ04_15150</name>
</gene>
<name>A0A291TCC2_9FIRM</name>
<dbReference type="Proteomes" id="UP000260783">
    <property type="component" value="Unassembled WGS sequence"/>
</dbReference>
<accession>A0A291TCC2</accession>
<proteinExistence type="predicted"/>
<evidence type="ECO:0000313" key="1">
    <source>
        <dbReference type="EMBL" id="ATL90765.1"/>
    </source>
</evidence>
<dbReference type="EMBL" id="QVEW01000025">
    <property type="protein sequence ID" value="RGB92667.1"/>
    <property type="molecule type" value="Genomic_DNA"/>
</dbReference>
<dbReference type="RefSeq" id="WP_098924532.1">
    <property type="nucleotide sequence ID" value="NZ_CP023819.1"/>
</dbReference>
<evidence type="ECO:0000313" key="3">
    <source>
        <dbReference type="Proteomes" id="UP000223709"/>
    </source>
</evidence>
<organism evidence="1 3">
    <name type="scientific">Faecalibacterium prausnitzii</name>
    <dbReference type="NCBI Taxonomy" id="853"/>
    <lineage>
        <taxon>Bacteria</taxon>
        <taxon>Bacillati</taxon>
        <taxon>Bacillota</taxon>
        <taxon>Clostridia</taxon>
        <taxon>Eubacteriales</taxon>
        <taxon>Oscillospiraceae</taxon>
        <taxon>Faecalibacterium</taxon>
    </lineage>
</organism>
<reference evidence="1 3" key="1">
    <citation type="submission" date="2017-10" db="EMBL/GenBank/DDBJ databases">
        <title>Complete Genome Sequence of Faecalibacterium prausnitzii isolated from the gut of healthy adult Indian.</title>
        <authorList>
            <person name="Bag S."/>
            <person name="Ghosh T.S."/>
            <person name="Das B."/>
        </authorList>
    </citation>
    <scope>NUCLEOTIDE SEQUENCE [LARGE SCALE GENOMIC DNA]</scope>
    <source>
        <strain evidence="1 3">Indica</strain>
    </source>
</reference>